<protein>
    <submittedName>
        <fullName evidence="2">Uncharacterized protein</fullName>
    </submittedName>
</protein>
<feature type="region of interest" description="Disordered" evidence="1">
    <location>
        <begin position="1"/>
        <end position="24"/>
    </location>
</feature>
<dbReference type="AlphaFoldDB" id="A0A1M4XS43"/>
<sequence>MIHSDRDISGSLVQGEQPSLEPTGATVVDVGSGFGALVIHSSPERAYLEVEICPLGKGNERTHVYILPRSVGTDVIYAGVFPSLRSGAYTVFSSEGRAEHTVFIEDGKVTEHRWA</sequence>
<organism evidence="2 3">
    <name type="scientific">Ferrithrix thermotolerans DSM 19514</name>
    <dbReference type="NCBI Taxonomy" id="1121881"/>
    <lineage>
        <taxon>Bacteria</taxon>
        <taxon>Bacillati</taxon>
        <taxon>Actinomycetota</taxon>
        <taxon>Acidimicrobiia</taxon>
        <taxon>Acidimicrobiales</taxon>
        <taxon>Acidimicrobiaceae</taxon>
        <taxon>Ferrithrix</taxon>
    </lineage>
</organism>
<keyword evidence="3" id="KW-1185">Reference proteome</keyword>
<evidence type="ECO:0000313" key="3">
    <source>
        <dbReference type="Proteomes" id="UP000184295"/>
    </source>
</evidence>
<dbReference type="OrthoDB" id="161020at2"/>
<dbReference type="EMBL" id="FQUL01000044">
    <property type="protein sequence ID" value="SHE96186.1"/>
    <property type="molecule type" value="Genomic_DNA"/>
</dbReference>
<dbReference type="STRING" id="1121881.SAMN02745225_02112"/>
<gene>
    <name evidence="2" type="ORF">SAMN02745225_02112</name>
</gene>
<dbReference type="Proteomes" id="UP000184295">
    <property type="component" value="Unassembled WGS sequence"/>
</dbReference>
<name>A0A1M4XS43_9ACTN</name>
<reference evidence="3" key="1">
    <citation type="submission" date="2016-11" db="EMBL/GenBank/DDBJ databases">
        <authorList>
            <person name="Varghese N."/>
            <person name="Submissions S."/>
        </authorList>
    </citation>
    <scope>NUCLEOTIDE SEQUENCE [LARGE SCALE GENOMIC DNA]</scope>
    <source>
        <strain evidence="3">DSM 19514</strain>
    </source>
</reference>
<dbReference type="RefSeq" id="WP_072792256.1">
    <property type="nucleotide sequence ID" value="NZ_FQUL01000044.1"/>
</dbReference>
<evidence type="ECO:0000256" key="1">
    <source>
        <dbReference type="SAM" id="MobiDB-lite"/>
    </source>
</evidence>
<evidence type="ECO:0000313" key="2">
    <source>
        <dbReference type="EMBL" id="SHE96186.1"/>
    </source>
</evidence>
<proteinExistence type="predicted"/>
<accession>A0A1M4XS43</accession>